<feature type="transmembrane region" description="Helical" evidence="2">
    <location>
        <begin position="104"/>
        <end position="128"/>
    </location>
</feature>
<reference evidence="3" key="1">
    <citation type="submission" date="2021-02" db="EMBL/GenBank/DDBJ databases">
        <title>Natronoglycomyces albus gen. nov., sp. nov, a haloalkaliphilic actinobacterium from a soda solonchak soil.</title>
        <authorList>
            <person name="Sorokin D.Y."/>
            <person name="Khijniak T.V."/>
            <person name="Zakharycheva A.P."/>
            <person name="Boueva O.V."/>
            <person name="Ariskina E.V."/>
            <person name="Hahnke R.L."/>
            <person name="Bunk B."/>
            <person name="Sproer C."/>
            <person name="Schumann P."/>
            <person name="Evtushenko L.I."/>
            <person name="Kublanov I.V."/>
        </authorList>
    </citation>
    <scope>NUCLEOTIDE SEQUENCE</scope>
    <source>
        <strain evidence="3">DSM 106290</strain>
    </source>
</reference>
<feature type="region of interest" description="Disordered" evidence="1">
    <location>
        <begin position="190"/>
        <end position="229"/>
    </location>
</feature>
<dbReference type="KEGG" id="nav:JQS30_02345"/>
<dbReference type="AlphaFoldDB" id="A0A895XPY8"/>
<feature type="transmembrane region" description="Helical" evidence="2">
    <location>
        <begin position="134"/>
        <end position="156"/>
    </location>
</feature>
<keyword evidence="2" id="KW-0472">Membrane</keyword>
<feature type="transmembrane region" description="Helical" evidence="2">
    <location>
        <begin position="77"/>
        <end position="97"/>
    </location>
</feature>
<sequence>MPPTAPRKSLRVSGIIRPPKLVAVLNGWGIIGGIVAVVASVILFIATFLPWAQYRPLQEVNLWNLAGIDDVQFGAKVWLFVAAWAVVVVSQFGYLLISSPIAQVWLVAASMVGWVFVAIGFLGVLAVSRDLGPLLYGFYLAAVAHVIVLAGTAVAWSSISPSAPSAPERPATVRGHAVAPNVDLSSLSSDRLNSMGEPPAQASGHDQSPDLESTLRRLGEQRDKGQISASEYEMYANNLRSKRGTIYGSGA</sequence>
<keyword evidence="2" id="KW-1133">Transmembrane helix</keyword>
<feature type="transmembrane region" description="Helical" evidence="2">
    <location>
        <begin position="21"/>
        <end position="49"/>
    </location>
</feature>
<organism evidence="3 4">
    <name type="scientific">Natronoglycomyces albus</name>
    <dbReference type="NCBI Taxonomy" id="2811108"/>
    <lineage>
        <taxon>Bacteria</taxon>
        <taxon>Bacillati</taxon>
        <taxon>Actinomycetota</taxon>
        <taxon>Actinomycetes</taxon>
        <taxon>Glycomycetales</taxon>
        <taxon>Glycomycetaceae</taxon>
        <taxon>Natronoglycomyces</taxon>
    </lineage>
</organism>
<evidence type="ECO:0000256" key="1">
    <source>
        <dbReference type="SAM" id="MobiDB-lite"/>
    </source>
</evidence>
<keyword evidence="4" id="KW-1185">Reference proteome</keyword>
<keyword evidence="2" id="KW-0812">Transmembrane</keyword>
<evidence type="ECO:0000313" key="3">
    <source>
        <dbReference type="EMBL" id="QSB05792.1"/>
    </source>
</evidence>
<evidence type="ECO:0000256" key="2">
    <source>
        <dbReference type="SAM" id="Phobius"/>
    </source>
</evidence>
<feature type="compositionally biased region" description="Basic and acidic residues" evidence="1">
    <location>
        <begin position="213"/>
        <end position="225"/>
    </location>
</feature>
<dbReference type="RefSeq" id="WP_213171804.1">
    <property type="nucleotide sequence ID" value="NZ_CP070496.1"/>
</dbReference>
<proteinExistence type="predicted"/>
<evidence type="ECO:0000313" key="4">
    <source>
        <dbReference type="Proteomes" id="UP000662939"/>
    </source>
</evidence>
<evidence type="ECO:0008006" key="5">
    <source>
        <dbReference type="Google" id="ProtNLM"/>
    </source>
</evidence>
<accession>A0A895XPY8</accession>
<dbReference type="EMBL" id="CP070496">
    <property type="protein sequence ID" value="QSB05792.1"/>
    <property type="molecule type" value="Genomic_DNA"/>
</dbReference>
<protein>
    <recommendedName>
        <fullName evidence="5">SHOCT domain-containing protein</fullName>
    </recommendedName>
</protein>
<dbReference type="Proteomes" id="UP000662939">
    <property type="component" value="Chromosome"/>
</dbReference>
<name>A0A895XPY8_9ACTN</name>
<gene>
    <name evidence="3" type="ORF">JQS30_02345</name>
</gene>